<feature type="transmembrane region" description="Helical" evidence="2">
    <location>
        <begin position="12"/>
        <end position="30"/>
    </location>
</feature>
<feature type="transmembrane region" description="Helical" evidence="2">
    <location>
        <begin position="461"/>
        <end position="494"/>
    </location>
</feature>
<evidence type="ECO:0000313" key="3">
    <source>
        <dbReference type="EMBL" id="MDE8692520.1"/>
    </source>
</evidence>
<comment type="caution">
    <text evidence="3">The sequence shown here is derived from an EMBL/GenBank/DDBJ whole genome shotgun (WGS) entry which is preliminary data.</text>
</comment>
<accession>A0AAW6LSI8</accession>
<name>A0AAW6LSI8_9BACE</name>
<feature type="transmembrane region" description="Helical" evidence="2">
    <location>
        <begin position="281"/>
        <end position="302"/>
    </location>
</feature>
<dbReference type="Proteomes" id="UP001221924">
    <property type="component" value="Unassembled WGS sequence"/>
</dbReference>
<evidence type="ECO:0000256" key="1">
    <source>
        <dbReference type="SAM" id="MobiDB-lite"/>
    </source>
</evidence>
<proteinExistence type="predicted"/>
<feature type="transmembrane region" description="Helical" evidence="2">
    <location>
        <begin position="308"/>
        <end position="331"/>
    </location>
</feature>
<feature type="transmembrane region" description="Helical" evidence="2">
    <location>
        <begin position="351"/>
        <end position="374"/>
    </location>
</feature>
<reference evidence="3" key="1">
    <citation type="submission" date="2023-03" db="EMBL/GenBank/DDBJ databases">
        <title>DFI Biobank Strains.</title>
        <authorList>
            <person name="Mostad J."/>
            <person name="Paddock L."/>
            <person name="Medina S."/>
            <person name="Waligurski E."/>
            <person name="Barat B."/>
            <person name="Smith R."/>
            <person name="Burgo V."/>
            <person name="Metcalfe C."/>
            <person name="Woodson C."/>
            <person name="Sundararajan A."/>
            <person name="Ramaswamy R."/>
            <person name="Lin H."/>
            <person name="Pamer E.G."/>
        </authorList>
    </citation>
    <scope>NUCLEOTIDE SEQUENCE</scope>
    <source>
        <strain evidence="3">DFI.9.5</strain>
    </source>
</reference>
<keyword evidence="2" id="KW-0812">Transmembrane</keyword>
<dbReference type="EMBL" id="JARFID010000001">
    <property type="protein sequence ID" value="MDE8692520.1"/>
    <property type="molecule type" value="Genomic_DNA"/>
</dbReference>
<protein>
    <submittedName>
        <fullName evidence="3">DUF3488 domain-containing protein</fullName>
    </submittedName>
</protein>
<keyword evidence="2" id="KW-0472">Membrane</keyword>
<dbReference type="AlphaFoldDB" id="A0AAW6LSI8"/>
<sequence length="571" mass="63654">MNAIQSLNRRKWILSIGIVVFLLLGISGCSKEKPSLKGRWEMFVGKDPSLMGQEYGVDNLTYCMELDFSERTFDTEMEELPSGKKSYGFMDFSTMSRIYRYYIDSVSYIGNNKYRLVSLGTYDLQLYVDTLTYNPQTKEITYGKSDVFKYVSGLRPFVGEWKKVDNEGASEYVKLSLYQEIKAPEEYPLNGQPCYGYIIYDSEVDISYRMITSVIYSNALEATVTAVFPDYPEDKPMQVHFSYNWKDGALIMNGETPLPNKNGVPVLEEFSANDSSLFAKVGMWIFVLAVLLVASLILLNVLDVEGAIRFWLPATVLLAMSVLILFLVCNIFRTEGNLDLGESGLMSVLKLYGAVILVTGSFLFGLFSILLWLYEGFGYFSKTPTVIAAVIAVVLLAIHMVTGNMLFDILAERFIPSLMYQDGLFGFIMALLVVAVGLLFIVQMIILAISVKGIYRIAILLLYPVFFAAGIVLLISSMAVVIVAMIVCAIIAFVLAPRKVSESSGNTLPESSDNNNESQEEDCDAIIKGAGPFGGDVKAKDISFFKDKSLLKGENGKEYKRNDEGKLEELN</sequence>
<feature type="region of interest" description="Disordered" evidence="1">
    <location>
        <begin position="502"/>
        <end position="521"/>
    </location>
</feature>
<gene>
    <name evidence="3" type="ORF">PZH42_00200</name>
</gene>
<feature type="transmembrane region" description="Helical" evidence="2">
    <location>
        <begin position="386"/>
        <end position="411"/>
    </location>
</feature>
<keyword evidence="2" id="KW-1133">Transmembrane helix</keyword>
<organism evidence="3 4">
    <name type="scientific">Bacteroides cellulosilyticus</name>
    <dbReference type="NCBI Taxonomy" id="246787"/>
    <lineage>
        <taxon>Bacteria</taxon>
        <taxon>Pseudomonadati</taxon>
        <taxon>Bacteroidota</taxon>
        <taxon>Bacteroidia</taxon>
        <taxon>Bacteroidales</taxon>
        <taxon>Bacteroidaceae</taxon>
        <taxon>Bacteroides</taxon>
    </lineage>
</organism>
<evidence type="ECO:0000313" key="4">
    <source>
        <dbReference type="Proteomes" id="UP001221924"/>
    </source>
</evidence>
<evidence type="ECO:0000256" key="2">
    <source>
        <dbReference type="SAM" id="Phobius"/>
    </source>
</evidence>
<feature type="transmembrane region" description="Helical" evidence="2">
    <location>
        <begin position="423"/>
        <end position="449"/>
    </location>
</feature>
<dbReference type="RefSeq" id="WP_149924490.1">
    <property type="nucleotide sequence ID" value="NZ_CAXKYC010000001.1"/>
</dbReference>